<dbReference type="EMBL" id="CAXAMM010010114">
    <property type="protein sequence ID" value="CAK9022400.1"/>
    <property type="molecule type" value="Genomic_DNA"/>
</dbReference>
<sequence>MSAHEASDGEVPECDPIGQLLAYFETVNWLQALDTYVPALNTFSRKAHLQLIPDVTMDEFWLPLKCFDISKDAKNGIGYVTAEKMSPSPLSMAGDMEQAVAIERRLSRPGVKTAIRFLHLVAGVSHEVLQADFPGCKSRLEVDAFRGKDVFAEILETTAETANLYFQRAQGKSMETFMQDHQDRSRNALTKSMEAAFSSWCESLKADQAQFQAEQILLPDIFHLWRPDAKRKAEKDEDDEEEKLFGKAQPESDNEAPGEDDKKEESGESALLREASPQTKSATLPHLGRAMTDIQELRQVAGGTPFVRSTMDAFKIPTSKANILIDATGYDGWVARACVEEITEGNSCVCGTVCLDHSGQSLLNGVAQAVYQGCRGSSLQVPGFPHFEPILAALKQGRAAAANTSFQVTVQQADRLLILESLATKWLSSEQTKDRAEEIVKDHNGRFNPDGSLMGDRRTKDQTHLCSCSLQSCVKINPSTS</sequence>
<dbReference type="EMBL" id="CAXAMM010010069">
    <property type="protein sequence ID" value="CAK9022243.1"/>
    <property type="molecule type" value="Genomic_DNA"/>
</dbReference>
<evidence type="ECO:0000313" key="3">
    <source>
        <dbReference type="EMBL" id="CAK9022400.1"/>
    </source>
</evidence>
<feature type="region of interest" description="Disordered" evidence="1">
    <location>
        <begin position="232"/>
        <end position="285"/>
    </location>
</feature>
<reference evidence="2 4" key="1">
    <citation type="submission" date="2024-02" db="EMBL/GenBank/DDBJ databases">
        <authorList>
            <person name="Chen Y."/>
            <person name="Shah S."/>
            <person name="Dougan E. K."/>
            <person name="Thang M."/>
            <person name="Chan C."/>
        </authorList>
    </citation>
    <scope>NUCLEOTIDE SEQUENCE [LARGE SCALE GENOMIC DNA]</scope>
</reference>
<protein>
    <submittedName>
        <fullName evidence="2">Uncharacterized protein</fullName>
    </submittedName>
</protein>
<evidence type="ECO:0000256" key="1">
    <source>
        <dbReference type="SAM" id="MobiDB-lite"/>
    </source>
</evidence>
<comment type="caution">
    <text evidence="2">The sequence shown here is derived from an EMBL/GenBank/DDBJ whole genome shotgun (WGS) entry which is preliminary data.</text>
</comment>
<keyword evidence="4" id="KW-1185">Reference proteome</keyword>
<evidence type="ECO:0000313" key="2">
    <source>
        <dbReference type="EMBL" id="CAK9022243.1"/>
    </source>
</evidence>
<proteinExistence type="predicted"/>
<name>A0ABP0K636_9DINO</name>
<accession>A0ABP0K636</accession>
<dbReference type="Proteomes" id="UP001642464">
    <property type="component" value="Unassembled WGS sequence"/>
</dbReference>
<gene>
    <name evidence="2" type="ORF">SCF082_LOCUS15705</name>
    <name evidence="3" type="ORF">SCF082_LOCUS15770</name>
</gene>
<evidence type="ECO:0000313" key="4">
    <source>
        <dbReference type="Proteomes" id="UP001642464"/>
    </source>
</evidence>
<organism evidence="2 4">
    <name type="scientific">Durusdinium trenchii</name>
    <dbReference type="NCBI Taxonomy" id="1381693"/>
    <lineage>
        <taxon>Eukaryota</taxon>
        <taxon>Sar</taxon>
        <taxon>Alveolata</taxon>
        <taxon>Dinophyceae</taxon>
        <taxon>Suessiales</taxon>
        <taxon>Symbiodiniaceae</taxon>
        <taxon>Durusdinium</taxon>
    </lineage>
</organism>